<keyword evidence="8 14" id="KW-0067">ATP-binding</keyword>
<evidence type="ECO:0000256" key="13">
    <source>
        <dbReference type="ARBA" id="ARBA00047833"/>
    </source>
</evidence>
<dbReference type="NCBIfam" id="TIGR01082">
    <property type="entry name" value="murC"/>
    <property type="match status" value="1"/>
</dbReference>
<dbReference type="Gene3D" id="3.90.190.20">
    <property type="entry name" value="Mur ligase, C-terminal domain"/>
    <property type="match status" value="1"/>
</dbReference>
<evidence type="ECO:0000256" key="9">
    <source>
        <dbReference type="ARBA" id="ARBA00022960"/>
    </source>
</evidence>
<dbReference type="SUPFAM" id="SSF53244">
    <property type="entry name" value="MurD-like peptide ligases, peptide-binding domain"/>
    <property type="match status" value="1"/>
</dbReference>
<dbReference type="Gene3D" id="3.40.1190.10">
    <property type="entry name" value="Mur-like, catalytic domain"/>
    <property type="match status" value="1"/>
</dbReference>
<dbReference type="InterPro" id="IPR000713">
    <property type="entry name" value="Mur_ligase_N"/>
</dbReference>
<keyword evidence="12 14" id="KW-0961">Cell wall biogenesis/degradation</keyword>
<evidence type="ECO:0000256" key="2">
    <source>
        <dbReference type="ARBA" id="ARBA00004752"/>
    </source>
</evidence>
<dbReference type="InterPro" id="IPR004101">
    <property type="entry name" value="Mur_ligase_C"/>
</dbReference>
<dbReference type="OrthoDB" id="9804126at2"/>
<keyword evidence="19" id="KW-1185">Reference proteome</keyword>
<evidence type="ECO:0000259" key="15">
    <source>
        <dbReference type="Pfam" id="PF01225"/>
    </source>
</evidence>
<evidence type="ECO:0000256" key="5">
    <source>
        <dbReference type="ARBA" id="ARBA00022598"/>
    </source>
</evidence>
<keyword evidence="7 14" id="KW-0547">Nucleotide-binding</keyword>
<dbReference type="InterPro" id="IPR036615">
    <property type="entry name" value="Mur_ligase_C_dom_sf"/>
</dbReference>
<feature type="domain" description="Mur ligase C-terminal" evidence="16">
    <location>
        <begin position="319"/>
        <end position="448"/>
    </location>
</feature>
<feature type="domain" description="Mur ligase central" evidence="17">
    <location>
        <begin position="116"/>
        <end position="297"/>
    </location>
</feature>
<keyword evidence="9 14" id="KW-0133">Cell shape</keyword>
<dbReference type="PANTHER" id="PTHR43445:SF3">
    <property type="entry name" value="UDP-N-ACETYLMURAMATE--L-ALANINE LIGASE"/>
    <property type="match status" value="1"/>
</dbReference>
<evidence type="ECO:0000256" key="10">
    <source>
        <dbReference type="ARBA" id="ARBA00022984"/>
    </source>
</evidence>
<dbReference type="GO" id="GO:0008360">
    <property type="term" value="P:regulation of cell shape"/>
    <property type="evidence" value="ECO:0007669"/>
    <property type="project" value="UniProtKB-KW"/>
</dbReference>
<evidence type="ECO:0000256" key="7">
    <source>
        <dbReference type="ARBA" id="ARBA00022741"/>
    </source>
</evidence>
<feature type="domain" description="Mur ligase N-terminal catalytic" evidence="15">
    <location>
        <begin position="11"/>
        <end position="110"/>
    </location>
</feature>
<dbReference type="GO" id="GO:0009252">
    <property type="term" value="P:peptidoglycan biosynthetic process"/>
    <property type="evidence" value="ECO:0007669"/>
    <property type="project" value="UniProtKB-UniRule"/>
</dbReference>
<dbReference type="Proteomes" id="UP000199659">
    <property type="component" value="Unassembled WGS sequence"/>
</dbReference>
<name>A0A1I6IXR2_9FIRM</name>
<gene>
    <name evidence="14" type="primary">murC</name>
    <name evidence="18" type="ORF">SAMN05661086_01228</name>
</gene>
<dbReference type="HAMAP" id="MF_00046">
    <property type="entry name" value="MurC"/>
    <property type="match status" value="1"/>
</dbReference>
<comment type="pathway">
    <text evidence="2 14">Cell wall biogenesis; peptidoglycan biosynthesis.</text>
</comment>
<dbReference type="RefSeq" id="WP_092559822.1">
    <property type="nucleotide sequence ID" value="NZ_FOYZ01000004.1"/>
</dbReference>
<comment type="function">
    <text evidence="14">Cell wall formation.</text>
</comment>
<evidence type="ECO:0000259" key="17">
    <source>
        <dbReference type="Pfam" id="PF08245"/>
    </source>
</evidence>
<dbReference type="InterPro" id="IPR005758">
    <property type="entry name" value="UDP-N-AcMur_Ala_ligase_MurC"/>
</dbReference>
<reference evidence="18 19" key="1">
    <citation type="submission" date="2016-10" db="EMBL/GenBank/DDBJ databases">
        <authorList>
            <person name="de Groot N.N."/>
        </authorList>
    </citation>
    <scope>NUCLEOTIDE SEQUENCE [LARGE SCALE GENOMIC DNA]</scope>
    <source>
        <strain evidence="18 19">743A</strain>
    </source>
</reference>
<keyword evidence="4 14" id="KW-0963">Cytoplasm</keyword>
<evidence type="ECO:0000256" key="4">
    <source>
        <dbReference type="ARBA" id="ARBA00022490"/>
    </source>
</evidence>
<dbReference type="Pfam" id="PF01225">
    <property type="entry name" value="Mur_ligase"/>
    <property type="match status" value="1"/>
</dbReference>
<keyword evidence="10 14" id="KW-0573">Peptidoglycan synthesis</keyword>
<comment type="subcellular location">
    <subcellularLocation>
        <location evidence="1 14">Cytoplasm</location>
    </subcellularLocation>
</comment>
<dbReference type="GO" id="GO:0005737">
    <property type="term" value="C:cytoplasm"/>
    <property type="evidence" value="ECO:0007669"/>
    <property type="project" value="UniProtKB-SubCell"/>
</dbReference>
<dbReference type="AlphaFoldDB" id="A0A1I6IXR2"/>
<dbReference type="SUPFAM" id="SSF51984">
    <property type="entry name" value="MurCD N-terminal domain"/>
    <property type="match status" value="1"/>
</dbReference>
<keyword evidence="6 14" id="KW-0132">Cell division</keyword>
<evidence type="ECO:0000256" key="12">
    <source>
        <dbReference type="ARBA" id="ARBA00023316"/>
    </source>
</evidence>
<dbReference type="PANTHER" id="PTHR43445">
    <property type="entry name" value="UDP-N-ACETYLMURAMATE--L-ALANINE LIGASE-RELATED"/>
    <property type="match status" value="1"/>
</dbReference>
<dbReference type="STRING" id="37658.SAMN05661086_01228"/>
<evidence type="ECO:0000313" key="18">
    <source>
        <dbReference type="EMBL" id="SFR71507.1"/>
    </source>
</evidence>
<dbReference type="SUPFAM" id="SSF53623">
    <property type="entry name" value="MurD-like peptide ligases, catalytic domain"/>
    <property type="match status" value="1"/>
</dbReference>
<proteinExistence type="inferred from homology"/>
<dbReference type="EMBL" id="FOYZ01000004">
    <property type="protein sequence ID" value="SFR71507.1"/>
    <property type="molecule type" value="Genomic_DNA"/>
</dbReference>
<dbReference type="InterPro" id="IPR036565">
    <property type="entry name" value="Mur-like_cat_sf"/>
</dbReference>
<evidence type="ECO:0000256" key="1">
    <source>
        <dbReference type="ARBA" id="ARBA00004496"/>
    </source>
</evidence>
<comment type="similarity">
    <text evidence="14">Belongs to the MurCDEF family.</text>
</comment>
<dbReference type="InterPro" id="IPR013221">
    <property type="entry name" value="Mur_ligase_cen"/>
</dbReference>
<comment type="catalytic activity">
    <reaction evidence="13 14">
        <text>UDP-N-acetyl-alpha-D-muramate + L-alanine + ATP = UDP-N-acetyl-alpha-D-muramoyl-L-alanine + ADP + phosphate + H(+)</text>
        <dbReference type="Rhea" id="RHEA:23372"/>
        <dbReference type="ChEBI" id="CHEBI:15378"/>
        <dbReference type="ChEBI" id="CHEBI:30616"/>
        <dbReference type="ChEBI" id="CHEBI:43474"/>
        <dbReference type="ChEBI" id="CHEBI:57972"/>
        <dbReference type="ChEBI" id="CHEBI:70757"/>
        <dbReference type="ChEBI" id="CHEBI:83898"/>
        <dbReference type="ChEBI" id="CHEBI:456216"/>
        <dbReference type="EC" id="6.3.2.8"/>
    </reaction>
</comment>
<organism evidence="18 19">
    <name type="scientific">Anaeromicropila populeti</name>
    <dbReference type="NCBI Taxonomy" id="37658"/>
    <lineage>
        <taxon>Bacteria</taxon>
        <taxon>Bacillati</taxon>
        <taxon>Bacillota</taxon>
        <taxon>Clostridia</taxon>
        <taxon>Lachnospirales</taxon>
        <taxon>Lachnospiraceae</taxon>
        <taxon>Anaeromicropila</taxon>
    </lineage>
</organism>
<feature type="binding site" evidence="14">
    <location>
        <begin position="118"/>
        <end position="124"/>
    </location>
    <ligand>
        <name>ATP</name>
        <dbReference type="ChEBI" id="CHEBI:30616"/>
    </ligand>
</feature>
<evidence type="ECO:0000313" key="19">
    <source>
        <dbReference type="Proteomes" id="UP000199659"/>
    </source>
</evidence>
<dbReference type="GO" id="GO:0005524">
    <property type="term" value="F:ATP binding"/>
    <property type="evidence" value="ECO:0007669"/>
    <property type="project" value="UniProtKB-UniRule"/>
</dbReference>
<sequence length="460" mass="50665">MYNIDFKKPIHIHFIGIGGISMSGFAELLHSMGFQISGSDAKESKITQHLKNLGINILYGQSATNITPNIDLIVYTAAISKENPEFMAASASKIPMMDRAEMVGQVMKNYENAIAVSGTHGKTTTTSMLSHIFLAGELDPTISVGGILDVIGGNIRIGKSPNFITEACEYTNSFLKFYPTAGIILNVDADHLDFFKDLDDIRNSFHAFAKRIPADGILVIHSAIEHYEEITSDLTCKVITYGLPSSNALYQAHNISFDPMGIGRYDLYYKDTFIAPVQLSVVGEHNIWNSLSVAALALEMNISVKTVQKGLLAFRGTERRFEKKGIKNGVTIIDDYAHHPTEITATLQSARNYPHKKLWCVFQPHTYSRTKALLKEFASALSLADGIVITDIYSAREKDPGDISSKDLVSELELLGKSAEYFSTFTEVEDYLLKKCTNGDLLITMGAGDVVLIGEELLLK</sequence>
<evidence type="ECO:0000256" key="14">
    <source>
        <dbReference type="HAMAP-Rule" id="MF_00046"/>
    </source>
</evidence>
<dbReference type="EC" id="6.3.2.8" evidence="3 14"/>
<protein>
    <recommendedName>
        <fullName evidence="3 14">UDP-N-acetylmuramate--L-alanine ligase</fullName>
        <ecNumber evidence="3 14">6.3.2.8</ecNumber>
    </recommendedName>
    <alternativeName>
        <fullName evidence="14">UDP-N-acetylmuramoyl-L-alanine synthetase</fullName>
    </alternativeName>
</protein>
<dbReference type="Pfam" id="PF02875">
    <property type="entry name" value="Mur_ligase_C"/>
    <property type="match status" value="1"/>
</dbReference>
<accession>A0A1I6IXR2</accession>
<dbReference type="Gene3D" id="3.40.50.720">
    <property type="entry name" value="NAD(P)-binding Rossmann-like Domain"/>
    <property type="match status" value="1"/>
</dbReference>
<dbReference type="InterPro" id="IPR050061">
    <property type="entry name" value="MurCDEF_pg_biosynth"/>
</dbReference>
<dbReference type="GO" id="GO:0051301">
    <property type="term" value="P:cell division"/>
    <property type="evidence" value="ECO:0007669"/>
    <property type="project" value="UniProtKB-KW"/>
</dbReference>
<keyword evidence="11 14" id="KW-0131">Cell cycle</keyword>
<dbReference type="Pfam" id="PF08245">
    <property type="entry name" value="Mur_ligase_M"/>
    <property type="match status" value="1"/>
</dbReference>
<dbReference type="UniPathway" id="UPA00219"/>
<dbReference type="GO" id="GO:0008763">
    <property type="term" value="F:UDP-N-acetylmuramate-L-alanine ligase activity"/>
    <property type="evidence" value="ECO:0007669"/>
    <property type="project" value="UniProtKB-UniRule"/>
</dbReference>
<keyword evidence="5 14" id="KW-0436">Ligase</keyword>
<evidence type="ECO:0000256" key="6">
    <source>
        <dbReference type="ARBA" id="ARBA00022618"/>
    </source>
</evidence>
<evidence type="ECO:0000256" key="3">
    <source>
        <dbReference type="ARBA" id="ARBA00012211"/>
    </source>
</evidence>
<evidence type="ECO:0000256" key="11">
    <source>
        <dbReference type="ARBA" id="ARBA00023306"/>
    </source>
</evidence>
<evidence type="ECO:0000259" key="16">
    <source>
        <dbReference type="Pfam" id="PF02875"/>
    </source>
</evidence>
<dbReference type="GO" id="GO:0071555">
    <property type="term" value="P:cell wall organization"/>
    <property type="evidence" value="ECO:0007669"/>
    <property type="project" value="UniProtKB-KW"/>
</dbReference>
<evidence type="ECO:0000256" key="8">
    <source>
        <dbReference type="ARBA" id="ARBA00022840"/>
    </source>
</evidence>